<dbReference type="EMBL" id="LPHD01000214">
    <property type="protein sequence ID" value="KWA70504.1"/>
    <property type="molecule type" value="Genomic_DNA"/>
</dbReference>
<name>A0A103PVR6_9BURK</name>
<feature type="region of interest" description="Disordered" evidence="1">
    <location>
        <begin position="31"/>
        <end position="51"/>
    </location>
</feature>
<gene>
    <name evidence="2" type="ORF">WL29_08215</name>
</gene>
<evidence type="ECO:0000256" key="1">
    <source>
        <dbReference type="SAM" id="MobiDB-lite"/>
    </source>
</evidence>
<organism evidence="2 3">
    <name type="scientific">Burkholderia ubonensis</name>
    <dbReference type="NCBI Taxonomy" id="101571"/>
    <lineage>
        <taxon>Bacteria</taxon>
        <taxon>Pseudomonadati</taxon>
        <taxon>Pseudomonadota</taxon>
        <taxon>Betaproteobacteria</taxon>
        <taxon>Burkholderiales</taxon>
        <taxon>Burkholderiaceae</taxon>
        <taxon>Burkholderia</taxon>
        <taxon>Burkholderia cepacia complex</taxon>
    </lineage>
</organism>
<proteinExistence type="predicted"/>
<reference evidence="2 3" key="1">
    <citation type="submission" date="2015-11" db="EMBL/GenBank/DDBJ databases">
        <title>Expanding the genomic diversity of Burkholderia species for the development of highly accurate diagnostics.</title>
        <authorList>
            <person name="Sahl J."/>
            <person name="Keim P."/>
            <person name="Wagner D."/>
        </authorList>
    </citation>
    <scope>NUCLEOTIDE SEQUENCE [LARGE SCALE GENOMIC DNA]</scope>
    <source>
        <strain evidence="2 3">MSMB2087WGS</strain>
    </source>
</reference>
<dbReference type="Proteomes" id="UP000060630">
    <property type="component" value="Unassembled WGS sequence"/>
</dbReference>
<protein>
    <submittedName>
        <fullName evidence="2">Uncharacterized protein</fullName>
    </submittedName>
</protein>
<comment type="caution">
    <text evidence="2">The sequence shown here is derived from an EMBL/GenBank/DDBJ whole genome shotgun (WGS) entry which is preliminary data.</text>
</comment>
<evidence type="ECO:0000313" key="2">
    <source>
        <dbReference type="EMBL" id="KWA70504.1"/>
    </source>
</evidence>
<sequence length="59" mass="6419">MVAARVAAEAIGMPLTEYLRRAMVHLVATGENPFDKHSGTREGRPCTHGRYSATHIANV</sequence>
<evidence type="ECO:0000313" key="3">
    <source>
        <dbReference type="Proteomes" id="UP000060630"/>
    </source>
</evidence>
<feature type="compositionally biased region" description="Basic and acidic residues" evidence="1">
    <location>
        <begin position="33"/>
        <end position="45"/>
    </location>
</feature>
<accession>A0A103PVR6</accession>
<dbReference type="AlphaFoldDB" id="A0A103PVR6"/>